<dbReference type="InterPro" id="IPR014710">
    <property type="entry name" value="RmlC-like_jellyroll"/>
</dbReference>
<accession>A0A520KU14</accession>
<sequence>MFMVLPGKENKISNEIYFILEGIGIMEIEEEKREVLKDQAILISPMQRHRIKSIGDCDLRFLCICTPPYSDRDTVLE</sequence>
<name>A0A520KU14_METT2</name>
<dbReference type="InterPro" id="IPR011051">
    <property type="entry name" value="RmlC_Cupin_sf"/>
</dbReference>
<evidence type="ECO:0000313" key="2">
    <source>
        <dbReference type="EMBL" id="RZN65624.1"/>
    </source>
</evidence>
<gene>
    <name evidence="2" type="ORF">EF806_00085</name>
</gene>
<reference evidence="2 3" key="1">
    <citation type="journal article" date="2019" name="Nat. Microbiol.">
        <title>Wide diversity of methane and short-chain alkane metabolisms in uncultured archaea.</title>
        <authorList>
            <person name="Borrel G."/>
            <person name="Adam P.S."/>
            <person name="McKay L.J."/>
            <person name="Chen L.X."/>
            <person name="Sierra-Garcia I.N."/>
            <person name="Sieber C.M."/>
            <person name="Letourneur Q."/>
            <person name="Ghozlane A."/>
            <person name="Andersen G.L."/>
            <person name="Li W.J."/>
            <person name="Hallam S.J."/>
            <person name="Muyzer G."/>
            <person name="de Oliveira V.M."/>
            <person name="Inskeep W.P."/>
            <person name="Banfield J.F."/>
            <person name="Gribaldo S."/>
        </authorList>
    </citation>
    <scope>NUCLEOTIDE SEQUENCE [LARGE SCALE GENOMIC DNA]</scope>
    <source>
        <strain evidence="2">NM1a</strain>
    </source>
</reference>
<dbReference type="EMBL" id="RXIF01000001">
    <property type="protein sequence ID" value="RZN65624.1"/>
    <property type="molecule type" value="Genomic_DNA"/>
</dbReference>
<feature type="domain" description="Cupin type-2" evidence="1">
    <location>
        <begin position="14"/>
        <end position="65"/>
    </location>
</feature>
<dbReference type="SUPFAM" id="SSF51182">
    <property type="entry name" value="RmlC-like cupins"/>
    <property type="match status" value="1"/>
</dbReference>
<organism evidence="2 3">
    <name type="scientific">Methanoliparum thermophilum</name>
    <dbReference type="NCBI Taxonomy" id="2491083"/>
    <lineage>
        <taxon>Archaea</taxon>
        <taxon>Methanobacteriati</taxon>
        <taxon>Methanobacteriota</taxon>
        <taxon>Candidatus Methanoliparia</taxon>
        <taxon>Candidatus Methanoliparales</taxon>
        <taxon>Candidatus Methanoliparaceae</taxon>
        <taxon>Candidatus Methanoliparum</taxon>
    </lineage>
</organism>
<dbReference type="Pfam" id="PF07883">
    <property type="entry name" value="Cupin_2"/>
    <property type="match status" value="1"/>
</dbReference>
<dbReference type="Proteomes" id="UP000317158">
    <property type="component" value="Unassembled WGS sequence"/>
</dbReference>
<dbReference type="InterPro" id="IPR052044">
    <property type="entry name" value="PKS_Associated_Protein"/>
</dbReference>
<dbReference type="InterPro" id="IPR013096">
    <property type="entry name" value="Cupin_2"/>
</dbReference>
<proteinExistence type="predicted"/>
<protein>
    <submittedName>
        <fullName evidence="2">Cupin domain-containing protein</fullName>
    </submittedName>
</protein>
<evidence type="ECO:0000259" key="1">
    <source>
        <dbReference type="Pfam" id="PF07883"/>
    </source>
</evidence>
<comment type="caution">
    <text evidence="2">The sequence shown here is derived from an EMBL/GenBank/DDBJ whole genome shotgun (WGS) entry which is preliminary data.</text>
</comment>
<dbReference type="Gene3D" id="2.60.120.10">
    <property type="entry name" value="Jelly Rolls"/>
    <property type="match status" value="1"/>
</dbReference>
<dbReference type="AlphaFoldDB" id="A0A520KU14"/>
<dbReference type="PANTHER" id="PTHR36114:SF1">
    <property type="entry name" value="16.7 KDA PROTEIN IN WHIE LOCUS"/>
    <property type="match status" value="1"/>
</dbReference>
<evidence type="ECO:0000313" key="3">
    <source>
        <dbReference type="Proteomes" id="UP000317158"/>
    </source>
</evidence>
<dbReference type="PANTHER" id="PTHR36114">
    <property type="entry name" value="16.7 KDA PROTEIN IN WHIE LOCUS"/>
    <property type="match status" value="1"/>
</dbReference>